<gene>
    <name evidence="1" type="ORF">COLO4_21383</name>
</gene>
<dbReference type="EMBL" id="AWUE01017651">
    <property type="protein sequence ID" value="OMO85918.1"/>
    <property type="molecule type" value="Genomic_DNA"/>
</dbReference>
<reference evidence="2" key="1">
    <citation type="submission" date="2013-09" db="EMBL/GenBank/DDBJ databases">
        <title>Corchorus olitorius genome sequencing.</title>
        <authorList>
            <person name="Alam M."/>
            <person name="Haque M.S."/>
            <person name="Islam M.S."/>
            <person name="Emdad E.M."/>
            <person name="Islam M.M."/>
            <person name="Ahmed B."/>
            <person name="Halim A."/>
            <person name="Hossen Q.M.M."/>
            <person name="Hossain M.Z."/>
            <person name="Ahmed R."/>
            <person name="Khan M.M."/>
            <person name="Islam R."/>
            <person name="Rashid M.M."/>
            <person name="Khan S.A."/>
            <person name="Rahman M.S."/>
            <person name="Alam M."/>
            <person name="Yahiya A.S."/>
            <person name="Khan M.S."/>
            <person name="Azam M.S."/>
            <person name="Haque T."/>
            <person name="Lashkar M.Z.H."/>
            <person name="Akhand A.I."/>
            <person name="Morshed G."/>
            <person name="Roy S."/>
            <person name="Uddin K.S."/>
            <person name="Rabeya T."/>
            <person name="Hossain A.S."/>
            <person name="Chowdhury A."/>
            <person name="Snigdha A.R."/>
            <person name="Mortoza M.S."/>
            <person name="Matin S.A."/>
            <person name="Hoque S.M.E."/>
            <person name="Islam M.K."/>
            <person name="Roy D.K."/>
            <person name="Haider R."/>
            <person name="Moosa M.M."/>
            <person name="Elias S.M."/>
            <person name="Hasan A.M."/>
            <person name="Jahan S."/>
            <person name="Shafiuddin M."/>
            <person name="Mahmood N."/>
            <person name="Shommy N.S."/>
        </authorList>
    </citation>
    <scope>NUCLEOTIDE SEQUENCE [LARGE SCALE GENOMIC DNA]</scope>
    <source>
        <strain evidence="2">cv. O-4</strain>
    </source>
</reference>
<dbReference type="AlphaFoldDB" id="A0A1R3ITK9"/>
<keyword evidence="2" id="KW-1185">Reference proteome</keyword>
<name>A0A1R3ITK9_9ROSI</name>
<comment type="caution">
    <text evidence="1">The sequence shown here is derived from an EMBL/GenBank/DDBJ whole genome shotgun (WGS) entry which is preliminary data.</text>
</comment>
<proteinExistence type="predicted"/>
<evidence type="ECO:0000313" key="2">
    <source>
        <dbReference type="Proteomes" id="UP000187203"/>
    </source>
</evidence>
<evidence type="ECO:0000313" key="1">
    <source>
        <dbReference type="EMBL" id="OMO85918.1"/>
    </source>
</evidence>
<accession>A0A1R3ITK9</accession>
<organism evidence="1 2">
    <name type="scientific">Corchorus olitorius</name>
    <dbReference type="NCBI Taxonomy" id="93759"/>
    <lineage>
        <taxon>Eukaryota</taxon>
        <taxon>Viridiplantae</taxon>
        <taxon>Streptophyta</taxon>
        <taxon>Embryophyta</taxon>
        <taxon>Tracheophyta</taxon>
        <taxon>Spermatophyta</taxon>
        <taxon>Magnoliopsida</taxon>
        <taxon>eudicotyledons</taxon>
        <taxon>Gunneridae</taxon>
        <taxon>Pentapetalae</taxon>
        <taxon>rosids</taxon>
        <taxon>malvids</taxon>
        <taxon>Malvales</taxon>
        <taxon>Malvaceae</taxon>
        <taxon>Grewioideae</taxon>
        <taxon>Apeibeae</taxon>
        <taxon>Corchorus</taxon>
    </lineage>
</organism>
<dbReference type="Proteomes" id="UP000187203">
    <property type="component" value="Unassembled WGS sequence"/>
</dbReference>
<sequence>MNRSRKRVMINRFDRLIRTVGSMFGQSLRN</sequence>
<protein>
    <submittedName>
        <fullName evidence="1">Uncharacterized protein</fullName>
    </submittedName>
</protein>